<evidence type="ECO:0000313" key="1">
    <source>
        <dbReference type="EMBL" id="ABD11089.1"/>
    </source>
</evidence>
<organism evidence="1 2">
    <name type="scientific">Frankia casuarinae (strain DSM 45818 / CECT 9043 / HFP020203 / CcI3)</name>
    <dbReference type="NCBI Taxonomy" id="106370"/>
    <lineage>
        <taxon>Bacteria</taxon>
        <taxon>Bacillati</taxon>
        <taxon>Actinomycetota</taxon>
        <taxon>Actinomycetes</taxon>
        <taxon>Frankiales</taxon>
        <taxon>Frankiaceae</taxon>
        <taxon>Frankia</taxon>
    </lineage>
</organism>
<dbReference type="EMBL" id="CP000249">
    <property type="protein sequence ID" value="ABD11089.1"/>
    <property type="molecule type" value="Genomic_DNA"/>
</dbReference>
<gene>
    <name evidence="1" type="ordered locus">Francci3_1713</name>
</gene>
<dbReference type="OrthoDB" id="3214421at2"/>
<dbReference type="KEGG" id="fra:Francci3_1713"/>
<sequence length="85" mass="9482">MAPEFALPLTFVGCPVVAGIYVPRAGHYVPLWAVVAVSAEPGEFHVGLVRDDQNSIQSWYDIPGLTEALDWMRVKADFWADSRDY</sequence>
<evidence type="ECO:0000313" key="2">
    <source>
        <dbReference type="Proteomes" id="UP000001937"/>
    </source>
</evidence>
<name>Q2JCA3_FRACC</name>
<dbReference type="STRING" id="106370.Francci3_1713"/>
<dbReference type="HOGENOM" id="CLU_2522725_0_0_11"/>
<proteinExistence type="predicted"/>
<reference evidence="1 2" key="1">
    <citation type="journal article" date="2007" name="Genome Res.">
        <title>Genome characteristics of facultatively symbiotic Frankia sp. strains reflect host range and host plant biogeography.</title>
        <authorList>
            <person name="Normand P."/>
            <person name="Lapierre P."/>
            <person name="Tisa L.S."/>
            <person name="Gogarten J.P."/>
            <person name="Alloisio N."/>
            <person name="Bagnarol E."/>
            <person name="Bassi C.A."/>
            <person name="Berry A.M."/>
            <person name="Bickhart D.M."/>
            <person name="Choisne N."/>
            <person name="Couloux A."/>
            <person name="Cournoyer B."/>
            <person name="Cruveiller S."/>
            <person name="Daubin V."/>
            <person name="Demange N."/>
            <person name="Francino M.P."/>
            <person name="Goltsman E."/>
            <person name="Huang Y."/>
            <person name="Kopp O.R."/>
            <person name="Labarre L."/>
            <person name="Lapidus A."/>
            <person name="Lavire C."/>
            <person name="Marechal J."/>
            <person name="Martinez M."/>
            <person name="Mastronunzio J.E."/>
            <person name="Mullin B.C."/>
            <person name="Niemann J."/>
            <person name="Pujic P."/>
            <person name="Rawnsley T."/>
            <person name="Rouy Z."/>
            <person name="Schenowitz C."/>
            <person name="Sellstedt A."/>
            <person name="Tavares F."/>
            <person name="Tomkins J.P."/>
            <person name="Vallenet D."/>
            <person name="Valverde C."/>
            <person name="Wall L.G."/>
            <person name="Wang Y."/>
            <person name="Medigue C."/>
            <person name="Benson D.R."/>
        </authorList>
    </citation>
    <scope>NUCLEOTIDE SEQUENCE [LARGE SCALE GENOMIC DNA]</scope>
    <source>
        <strain evidence="2">DSM 45818 / CECT 9043 / CcI3</strain>
    </source>
</reference>
<protein>
    <submittedName>
        <fullName evidence="1">Uncharacterized protein</fullName>
    </submittedName>
</protein>
<dbReference type="RefSeq" id="WP_011436151.1">
    <property type="nucleotide sequence ID" value="NC_007777.1"/>
</dbReference>
<keyword evidence="2" id="KW-1185">Reference proteome</keyword>
<dbReference type="AlphaFoldDB" id="Q2JCA3"/>
<accession>Q2JCA3</accession>
<dbReference type="Proteomes" id="UP000001937">
    <property type="component" value="Chromosome"/>
</dbReference>